<evidence type="ECO:0000313" key="3">
    <source>
        <dbReference type="Proteomes" id="UP000564806"/>
    </source>
</evidence>
<gene>
    <name evidence="2" type="ORF">HPT30_11265</name>
</gene>
<evidence type="ECO:0000256" key="1">
    <source>
        <dbReference type="SAM" id="MobiDB-lite"/>
    </source>
</evidence>
<dbReference type="PANTHER" id="PTHR37166:SF1">
    <property type="entry name" value="PROTEIN FLAG"/>
    <property type="match status" value="1"/>
</dbReference>
<dbReference type="AlphaFoldDB" id="A0A850EKL5"/>
<keyword evidence="2" id="KW-0969">Cilium</keyword>
<protein>
    <submittedName>
        <fullName evidence="2">Flagellar protein FlaG</fullName>
    </submittedName>
</protein>
<keyword evidence="3" id="KW-1185">Reference proteome</keyword>
<evidence type="ECO:0000313" key="2">
    <source>
        <dbReference type="EMBL" id="NUU60926.1"/>
    </source>
</evidence>
<name>A0A850EKL5_9BACL</name>
<sequence length="129" mass="14127">MIAQHIWGGKILSKIIPNNTSAAIPGNVISSKSGNEKENSSMLSEANIETAGLPVEREQLIQQLEKAIRAVQGPEKSFEISIHEQTHAIMVKVFDKQSGDLIREIPPEKLLDVAANMMELSGLIVDEKI</sequence>
<keyword evidence="2" id="KW-0282">Flagellum</keyword>
<dbReference type="Pfam" id="PF03646">
    <property type="entry name" value="FlaG"/>
    <property type="match status" value="1"/>
</dbReference>
<feature type="region of interest" description="Disordered" evidence="1">
    <location>
        <begin position="28"/>
        <end position="48"/>
    </location>
</feature>
<dbReference type="SUPFAM" id="SSF160214">
    <property type="entry name" value="FlaG-like"/>
    <property type="match status" value="1"/>
</dbReference>
<dbReference type="EMBL" id="JABWCS010000205">
    <property type="protein sequence ID" value="NUU60926.1"/>
    <property type="molecule type" value="Genomic_DNA"/>
</dbReference>
<dbReference type="Proteomes" id="UP000564806">
    <property type="component" value="Unassembled WGS sequence"/>
</dbReference>
<organism evidence="2 3">
    <name type="scientific">Paenibacillus agri</name>
    <dbReference type="NCBI Taxonomy" id="2744309"/>
    <lineage>
        <taxon>Bacteria</taxon>
        <taxon>Bacillati</taxon>
        <taxon>Bacillota</taxon>
        <taxon>Bacilli</taxon>
        <taxon>Bacillales</taxon>
        <taxon>Paenibacillaceae</taxon>
        <taxon>Paenibacillus</taxon>
    </lineage>
</organism>
<dbReference type="Gene3D" id="3.30.160.170">
    <property type="entry name" value="FlaG-like"/>
    <property type="match status" value="1"/>
</dbReference>
<dbReference type="InterPro" id="IPR035924">
    <property type="entry name" value="FlaG-like_sf"/>
</dbReference>
<comment type="caution">
    <text evidence="2">The sequence shown here is derived from an EMBL/GenBank/DDBJ whole genome shotgun (WGS) entry which is preliminary data.</text>
</comment>
<reference evidence="2" key="1">
    <citation type="submission" date="2020-06" db="EMBL/GenBank/DDBJ databases">
        <title>Paenibacillus sp. nov., isolated from soil.</title>
        <authorList>
            <person name="Seo Y.L."/>
        </authorList>
    </citation>
    <scope>NUCLEOTIDE SEQUENCE [LARGE SCALE GENOMIC DNA]</scope>
    <source>
        <strain evidence="2">JW14</strain>
    </source>
</reference>
<dbReference type="PANTHER" id="PTHR37166">
    <property type="entry name" value="PROTEIN FLAG"/>
    <property type="match status" value="1"/>
</dbReference>
<dbReference type="InterPro" id="IPR005186">
    <property type="entry name" value="FlaG"/>
</dbReference>
<accession>A0A850EKL5</accession>
<proteinExistence type="predicted"/>
<keyword evidence="2" id="KW-0966">Cell projection</keyword>